<feature type="binding site" evidence="14">
    <location>
        <position position="130"/>
    </location>
    <ligand>
        <name>[4Fe-4S] cluster</name>
        <dbReference type="ChEBI" id="CHEBI:49883"/>
        <note>4Fe-4S-S-AdoMet</note>
    </ligand>
</feature>
<dbReference type="Pfam" id="PF04055">
    <property type="entry name" value="Radical_SAM"/>
    <property type="match status" value="1"/>
</dbReference>
<evidence type="ECO:0000256" key="5">
    <source>
        <dbReference type="ARBA" id="ARBA00022552"/>
    </source>
</evidence>
<comment type="subcellular location">
    <subcellularLocation>
        <location evidence="1 14">Cytoplasm</location>
    </subcellularLocation>
</comment>
<keyword evidence="12 14" id="KW-0411">Iron-sulfur</keyword>
<proteinExistence type="inferred from homology"/>
<dbReference type="SFLD" id="SFLDS00029">
    <property type="entry name" value="Radical_SAM"/>
    <property type="match status" value="1"/>
</dbReference>
<dbReference type="InterPro" id="IPR013785">
    <property type="entry name" value="Aldolase_TIM"/>
</dbReference>
<dbReference type="GO" id="GO:0030488">
    <property type="term" value="P:tRNA methylation"/>
    <property type="evidence" value="ECO:0007669"/>
    <property type="project" value="UniProtKB-UniRule"/>
</dbReference>
<protein>
    <recommendedName>
        <fullName evidence="14">Probable dual-specificity RNA methyltransferase RlmN</fullName>
        <ecNumber evidence="14">2.1.1.192</ecNumber>
    </recommendedName>
    <alternativeName>
        <fullName evidence="14">23S rRNA (adenine(2503)-C(2))-methyltransferase</fullName>
    </alternativeName>
    <alternativeName>
        <fullName evidence="14">23S rRNA m2A2503 methyltransferase</fullName>
    </alternativeName>
    <alternativeName>
        <fullName evidence="14">Ribosomal RNA large subunit methyltransferase N</fullName>
    </alternativeName>
    <alternativeName>
        <fullName evidence="14">tRNA (adenine(37)-C(2))-methyltransferase</fullName>
    </alternativeName>
    <alternativeName>
        <fullName evidence="14">tRNA m2A37 methyltransferase</fullName>
    </alternativeName>
</protein>
<dbReference type="InterPro" id="IPR027492">
    <property type="entry name" value="RNA_MTrfase_RlmN"/>
</dbReference>
<comment type="miscellaneous">
    <text evidence="14">Reaction proceeds by a ping-pong mechanism involving intermediate methylation of a conserved cysteine residue.</text>
</comment>
<dbReference type="GO" id="GO:0070475">
    <property type="term" value="P:rRNA base methylation"/>
    <property type="evidence" value="ECO:0007669"/>
    <property type="project" value="UniProtKB-UniRule"/>
</dbReference>
<dbReference type="GO" id="GO:0019843">
    <property type="term" value="F:rRNA binding"/>
    <property type="evidence" value="ECO:0007669"/>
    <property type="project" value="UniProtKB-UniRule"/>
</dbReference>
<dbReference type="KEGG" id="osu:NT6N_04930"/>
<evidence type="ECO:0000256" key="6">
    <source>
        <dbReference type="ARBA" id="ARBA00022603"/>
    </source>
</evidence>
<comment type="cofactor">
    <cofactor evidence="14">
        <name>[4Fe-4S] cluster</name>
        <dbReference type="ChEBI" id="CHEBI:49883"/>
    </cofactor>
    <text evidence="14">Binds 1 [4Fe-4S] cluster. The cluster is coordinated with 3 cysteines and an exchangeable S-adenosyl-L-methionine.</text>
</comment>
<accession>A0AAT9FHK0</accession>
<evidence type="ECO:0000256" key="10">
    <source>
        <dbReference type="ARBA" id="ARBA00022723"/>
    </source>
</evidence>
<evidence type="ECO:0000256" key="2">
    <source>
        <dbReference type="ARBA" id="ARBA00007544"/>
    </source>
</evidence>
<evidence type="ECO:0000256" key="1">
    <source>
        <dbReference type="ARBA" id="ARBA00004496"/>
    </source>
</evidence>
<dbReference type="GO" id="GO:0070040">
    <property type="term" value="F:rRNA (adenine(2503)-C2-)-methyltransferase activity"/>
    <property type="evidence" value="ECO:0007669"/>
    <property type="project" value="UniProtKB-UniRule"/>
</dbReference>
<dbReference type="EC" id="2.1.1.192" evidence="14"/>
<evidence type="ECO:0000256" key="3">
    <source>
        <dbReference type="ARBA" id="ARBA00022485"/>
    </source>
</evidence>
<evidence type="ECO:0000256" key="13">
    <source>
        <dbReference type="ARBA" id="ARBA00023157"/>
    </source>
</evidence>
<keyword evidence="8 14" id="KW-0949">S-adenosyl-L-methionine</keyword>
<evidence type="ECO:0000256" key="9">
    <source>
        <dbReference type="ARBA" id="ARBA00022694"/>
    </source>
</evidence>
<dbReference type="Gene3D" id="3.20.20.70">
    <property type="entry name" value="Aldolase class I"/>
    <property type="match status" value="1"/>
</dbReference>
<comment type="catalytic activity">
    <reaction evidence="14">
        <text>adenosine(37) in tRNA + 2 reduced [2Fe-2S]-[ferredoxin] + 2 S-adenosyl-L-methionine = 2-methyladenosine(37) in tRNA + 5'-deoxyadenosine + L-methionine + 2 oxidized [2Fe-2S]-[ferredoxin] + S-adenosyl-L-homocysteine</text>
        <dbReference type="Rhea" id="RHEA:43332"/>
        <dbReference type="Rhea" id="RHEA-COMP:10000"/>
        <dbReference type="Rhea" id="RHEA-COMP:10001"/>
        <dbReference type="Rhea" id="RHEA-COMP:10162"/>
        <dbReference type="Rhea" id="RHEA-COMP:10485"/>
        <dbReference type="ChEBI" id="CHEBI:17319"/>
        <dbReference type="ChEBI" id="CHEBI:33737"/>
        <dbReference type="ChEBI" id="CHEBI:33738"/>
        <dbReference type="ChEBI" id="CHEBI:57844"/>
        <dbReference type="ChEBI" id="CHEBI:57856"/>
        <dbReference type="ChEBI" id="CHEBI:59789"/>
        <dbReference type="ChEBI" id="CHEBI:74411"/>
        <dbReference type="ChEBI" id="CHEBI:74497"/>
        <dbReference type="EC" id="2.1.1.192"/>
    </reaction>
</comment>
<dbReference type="PANTHER" id="PTHR30544:SF5">
    <property type="entry name" value="RADICAL SAM CORE DOMAIN-CONTAINING PROTEIN"/>
    <property type="match status" value="1"/>
</dbReference>
<dbReference type="InterPro" id="IPR004383">
    <property type="entry name" value="rRNA_lsu_MTrfase_RlmN/Cfr"/>
</dbReference>
<dbReference type="InterPro" id="IPR058240">
    <property type="entry name" value="rSAM_sf"/>
</dbReference>
<keyword evidence="5 14" id="KW-0698">rRNA processing</keyword>
<dbReference type="GO" id="GO:0000049">
    <property type="term" value="F:tRNA binding"/>
    <property type="evidence" value="ECO:0007669"/>
    <property type="project" value="UniProtKB-UniRule"/>
</dbReference>
<comment type="caution">
    <text evidence="14">Lacks conserved residue(s) required for the propagation of feature annotation.</text>
</comment>
<evidence type="ECO:0000259" key="15">
    <source>
        <dbReference type="PROSITE" id="PS51918"/>
    </source>
</evidence>
<keyword evidence="10 14" id="KW-0479">Metal-binding</keyword>
<feature type="binding site" evidence="14">
    <location>
        <position position="133"/>
    </location>
    <ligand>
        <name>[4Fe-4S] cluster</name>
        <dbReference type="ChEBI" id="CHEBI:49883"/>
        <note>4Fe-4S-S-AdoMet</note>
    </ligand>
</feature>
<evidence type="ECO:0000256" key="11">
    <source>
        <dbReference type="ARBA" id="ARBA00023004"/>
    </source>
</evidence>
<dbReference type="GO" id="GO:0051539">
    <property type="term" value="F:4 iron, 4 sulfur cluster binding"/>
    <property type="evidence" value="ECO:0007669"/>
    <property type="project" value="UniProtKB-UniRule"/>
</dbReference>
<feature type="active site" description="Proton acceptor" evidence="14">
    <location>
        <position position="98"/>
    </location>
</feature>
<sequence length="369" mass="40959">MSATEKTATTSLRGLSKEDLEAYIVSTGQKPYRAKQVLEWLYQQRVEDIEEMTNLPAQMREGLASEFHINDMSHVETKGSADTTRKFLFRLHDGRYVETVFIPASKGLKGKQSDRKTICVSSQVGCAYGCKFCASGLAGFTRNLTAAEIVGQMMMVEKLTGEKINNIVFMGMGEPLANIKNLIKALEIITGHWGLNIGARHITVSTSGLAPAIKKLAEFPVPIRLAISLHGATDDVRDLIMPVNKKWQIKELFDSLHYWRSHKKQKISLEYILIQGVNDSMEQAAILAKRAKGINAKVNLIPYNTVEGLEWVRPSEEVCYAFRDIVADAGINTTLRLEKGHDINAACGQLRLKKETAEGIIKAPVKAGR</sequence>
<keyword evidence="3 14" id="KW-0004">4Fe-4S</keyword>
<dbReference type="GO" id="GO:0002935">
    <property type="term" value="F:tRNA (adenine(37)-C2)-methyltransferase activity"/>
    <property type="evidence" value="ECO:0007669"/>
    <property type="project" value="UniProtKB-UniRule"/>
</dbReference>
<name>A0AAT9FHK0_9BACT</name>
<evidence type="ECO:0000256" key="8">
    <source>
        <dbReference type="ARBA" id="ARBA00022691"/>
    </source>
</evidence>
<dbReference type="SUPFAM" id="SSF102114">
    <property type="entry name" value="Radical SAM enzymes"/>
    <property type="match status" value="1"/>
</dbReference>
<dbReference type="PANTHER" id="PTHR30544">
    <property type="entry name" value="23S RRNA METHYLTRANSFERASE"/>
    <property type="match status" value="1"/>
</dbReference>
<dbReference type="EMBL" id="AP026866">
    <property type="protein sequence ID" value="BDS05453.1"/>
    <property type="molecule type" value="Genomic_DNA"/>
</dbReference>
<evidence type="ECO:0000256" key="14">
    <source>
        <dbReference type="HAMAP-Rule" id="MF_01849"/>
    </source>
</evidence>
<evidence type="ECO:0000256" key="7">
    <source>
        <dbReference type="ARBA" id="ARBA00022679"/>
    </source>
</evidence>
<dbReference type="SFLD" id="SFLDG01062">
    <property type="entry name" value="methyltransferase_(Class_A)"/>
    <property type="match status" value="1"/>
</dbReference>
<dbReference type="InterPro" id="IPR007197">
    <property type="entry name" value="rSAM"/>
</dbReference>
<comment type="similarity">
    <text evidence="2 14">Belongs to the radical SAM superfamily. RlmN family.</text>
</comment>
<feature type="domain" description="Radical SAM core" evidence="15">
    <location>
        <begin position="112"/>
        <end position="342"/>
    </location>
</feature>
<dbReference type="PIRSF" id="PIRSF006004">
    <property type="entry name" value="CHP00048"/>
    <property type="match status" value="1"/>
</dbReference>
<gene>
    <name evidence="14 16" type="primary">rlmN</name>
    <name evidence="16" type="ORF">NT6N_04930</name>
</gene>
<dbReference type="GO" id="GO:0046872">
    <property type="term" value="F:metal ion binding"/>
    <property type="evidence" value="ECO:0007669"/>
    <property type="project" value="UniProtKB-KW"/>
</dbReference>
<dbReference type="NCBIfam" id="TIGR00048">
    <property type="entry name" value="rRNA_mod_RlmN"/>
    <property type="match status" value="1"/>
</dbReference>
<feature type="binding site" evidence="14">
    <location>
        <position position="205"/>
    </location>
    <ligand>
        <name>S-adenosyl-L-methionine</name>
        <dbReference type="ChEBI" id="CHEBI:59789"/>
    </ligand>
</feature>
<dbReference type="InterPro" id="IPR048641">
    <property type="entry name" value="RlmN_N"/>
</dbReference>
<dbReference type="SFLD" id="SFLDF00275">
    <property type="entry name" value="adenosine_C2_methyltransferase"/>
    <property type="match status" value="1"/>
</dbReference>
<feature type="active site" description="S-methylcysteine intermediate" evidence="14">
    <location>
        <position position="347"/>
    </location>
</feature>
<feature type="binding site" evidence="14">
    <location>
        <begin position="173"/>
        <end position="174"/>
    </location>
    <ligand>
        <name>S-adenosyl-L-methionine</name>
        <dbReference type="ChEBI" id="CHEBI:59789"/>
    </ligand>
</feature>
<dbReference type="HAMAP" id="MF_01849">
    <property type="entry name" value="RNA_methyltr_RlmN"/>
    <property type="match status" value="1"/>
</dbReference>
<comment type="catalytic activity">
    <reaction evidence="14">
        <text>adenosine(2503) in 23S rRNA + 2 reduced [2Fe-2S]-[ferredoxin] + 2 S-adenosyl-L-methionine = 2-methyladenosine(2503) in 23S rRNA + 5'-deoxyadenosine + L-methionine + 2 oxidized [2Fe-2S]-[ferredoxin] + S-adenosyl-L-homocysteine</text>
        <dbReference type="Rhea" id="RHEA:42916"/>
        <dbReference type="Rhea" id="RHEA-COMP:10000"/>
        <dbReference type="Rhea" id="RHEA-COMP:10001"/>
        <dbReference type="Rhea" id="RHEA-COMP:10152"/>
        <dbReference type="Rhea" id="RHEA-COMP:10282"/>
        <dbReference type="ChEBI" id="CHEBI:17319"/>
        <dbReference type="ChEBI" id="CHEBI:33737"/>
        <dbReference type="ChEBI" id="CHEBI:33738"/>
        <dbReference type="ChEBI" id="CHEBI:57844"/>
        <dbReference type="ChEBI" id="CHEBI:57856"/>
        <dbReference type="ChEBI" id="CHEBI:59789"/>
        <dbReference type="ChEBI" id="CHEBI:74411"/>
        <dbReference type="ChEBI" id="CHEBI:74497"/>
        <dbReference type="EC" id="2.1.1.192"/>
    </reaction>
</comment>
<evidence type="ECO:0000256" key="12">
    <source>
        <dbReference type="ARBA" id="ARBA00023014"/>
    </source>
</evidence>
<organism evidence="16">
    <name type="scientific">Oceaniferula spumae</name>
    <dbReference type="NCBI Taxonomy" id="2979115"/>
    <lineage>
        <taxon>Bacteria</taxon>
        <taxon>Pseudomonadati</taxon>
        <taxon>Verrucomicrobiota</taxon>
        <taxon>Verrucomicrobiia</taxon>
        <taxon>Verrucomicrobiales</taxon>
        <taxon>Verrucomicrobiaceae</taxon>
        <taxon>Oceaniferula</taxon>
    </lineage>
</organism>
<dbReference type="GO" id="GO:0005737">
    <property type="term" value="C:cytoplasm"/>
    <property type="evidence" value="ECO:0007669"/>
    <property type="project" value="UniProtKB-SubCell"/>
</dbReference>
<dbReference type="Gene3D" id="1.10.150.530">
    <property type="match status" value="1"/>
</dbReference>
<dbReference type="InterPro" id="IPR040072">
    <property type="entry name" value="Methyltransferase_A"/>
</dbReference>
<feature type="binding site" evidence="14">
    <location>
        <position position="126"/>
    </location>
    <ligand>
        <name>[4Fe-4S] cluster</name>
        <dbReference type="ChEBI" id="CHEBI:49883"/>
        <note>4Fe-4S-S-AdoMet</note>
    </ligand>
</feature>
<feature type="binding site" evidence="14">
    <location>
        <position position="304"/>
    </location>
    <ligand>
        <name>S-adenosyl-L-methionine</name>
        <dbReference type="ChEBI" id="CHEBI:59789"/>
    </ligand>
</feature>
<keyword evidence="11 14" id="KW-0408">Iron</keyword>
<dbReference type="CDD" id="cd01335">
    <property type="entry name" value="Radical_SAM"/>
    <property type="match status" value="1"/>
</dbReference>
<keyword evidence="4 14" id="KW-0963">Cytoplasm</keyword>
<dbReference type="InterPro" id="IPR006638">
    <property type="entry name" value="Elp3/MiaA/NifB-like_rSAM"/>
</dbReference>
<dbReference type="PROSITE" id="PS51918">
    <property type="entry name" value="RADICAL_SAM"/>
    <property type="match status" value="1"/>
</dbReference>
<dbReference type="Pfam" id="PF21016">
    <property type="entry name" value="RlmN_N"/>
    <property type="match status" value="1"/>
</dbReference>
<keyword evidence="7 14" id="KW-0808">Transferase</keyword>
<dbReference type="SMART" id="SM00729">
    <property type="entry name" value="Elp3"/>
    <property type="match status" value="1"/>
</dbReference>
<dbReference type="AlphaFoldDB" id="A0AAT9FHK0"/>
<keyword evidence="6 14" id="KW-0489">Methyltransferase</keyword>
<comment type="function">
    <text evidence="14">Specifically methylates position 2 of adenine 2503 in 23S rRNA and position 2 of adenine 37 in tRNAs.</text>
</comment>
<reference evidence="16" key="1">
    <citation type="submission" date="2024-07" db="EMBL/GenBank/DDBJ databases">
        <title>Complete genome sequence of Verrucomicrobiaceae bacterium NT6N.</title>
        <authorList>
            <person name="Huang C."/>
            <person name="Takami H."/>
            <person name="Hamasaki K."/>
        </authorList>
    </citation>
    <scope>NUCLEOTIDE SEQUENCE</scope>
    <source>
        <strain evidence="16">NT6N</strain>
    </source>
</reference>
<feature type="binding site" evidence="14">
    <location>
        <begin position="228"/>
        <end position="230"/>
    </location>
    <ligand>
        <name>S-adenosyl-L-methionine</name>
        <dbReference type="ChEBI" id="CHEBI:59789"/>
    </ligand>
</feature>
<dbReference type="FunFam" id="3.20.20.70:FF:000014">
    <property type="entry name" value="Probable dual-specificity RNA methyltransferase RlmN"/>
    <property type="match status" value="1"/>
</dbReference>
<keyword evidence="13 14" id="KW-1015">Disulfide bond</keyword>
<evidence type="ECO:0000313" key="16">
    <source>
        <dbReference type="EMBL" id="BDS05453.1"/>
    </source>
</evidence>
<evidence type="ECO:0000256" key="4">
    <source>
        <dbReference type="ARBA" id="ARBA00022490"/>
    </source>
</evidence>
<keyword evidence="9 14" id="KW-0819">tRNA processing</keyword>